<evidence type="ECO:0000256" key="1">
    <source>
        <dbReference type="SAM" id="MobiDB-lite"/>
    </source>
</evidence>
<keyword evidence="4" id="KW-1185">Reference proteome</keyword>
<dbReference type="EMBL" id="JBHRXP010000001">
    <property type="protein sequence ID" value="MFC3579135.1"/>
    <property type="molecule type" value="Genomic_DNA"/>
</dbReference>
<feature type="region of interest" description="Disordered" evidence="1">
    <location>
        <begin position="716"/>
        <end position="739"/>
    </location>
</feature>
<protein>
    <submittedName>
        <fullName evidence="3">Phage tail protein</fullName>
    </submittedName>
</protein>
<reference evidence="4" key="1">
    <citation type="journal article" date="2019" name="Int. J. Syst. Evol. Microbiol.">
        <title>The Global Catalogue of Microorganisms (GCM) 10K type strain sequencing project: providing services to taxonomists for standard genome sequencing and annotation.</title>
        <authorList>
            <consortium name="The Broad Institute Genomics Platform"/>
            <consortium name="The Broad Institute Genome Sequencing Center for Infectious Disease"/>
            <person name="Wu L."/>
            <person name="Ma J."/>
        </authorList>
    </citation>
    <scope>NUCLEOTIDE SEQUENCE [LARGE SCALE GENOMIC DNA]</scope>
    <source>
        <strain evidence="4">KCTC 42739</strain>
    </source>
</reference>
<evidence type="ECO:0000313" key="3">
    <source>
        <dbReference type="EMBL" id="MFC3579135.1"/>
    </source>
</evidence>
<comment type="caution">
    <text evidence="3">The sequence shown here is derived from an EMBL/GenBank/DDBJ whole genome shotgun (WGS) entry which is preliminary data.</text>
</comment>
<gene>
    <name evidence="3" type="ORF">ACFONA_03070</name>
</gene>
<evidence type="ECO:0000259" key="2">
    <source>
        <dbReference type="Pfam" id="PF13550"/>
    </source>
</evidence>
<feature type="domain" description="Tip attachment protein J" evidence="2">
    <location>
        <begin position="309"/>
        <end position="458"/>
    </location>
</feature>
<evidence type="ECO:0000313" key="4">
    <source>
        <dbReference type="Proteomes" id="UP001595713"/>
    </source>
</evidence>
<name>A0ABV7SSQ7_9SPHN</name>
<dbReference type="Proteomes" id="UP001595713">
    <property type="component" value="Unassembled WGS sequence"/>
</dbReference>
<organism evidence="3 4">
    <name type="scientific">Sphingomonas hylomeconis</name>
    <dbReference type="NCBI Taxonomy" id="1395958"/>
    <lineage>
        <taxon>Bacteria</taxon>
        <taxon>Pseudomonadati</taxon>
        <taxon>Pseudomonadota</taxon>
        <taxon>Alphaproteobacteria</taxon>
        <taxon>Sphingomonadales</taxon>
        <taxon>Sphingomonadaceae</taxon>
        <taxon>Sphingomonas</taxon>
    </lineage>
</organism>
<sequence length="739" mass="78441">MSGVIRSVLPLALTIIGGVIGGPWGAAIGSFIGSVAVATVLKPKVPNAPEAQAQTVGLDLGELGREAVFGMALTGGGMVDAFNWGGKYGTDWEALVIALADHRCEELVGFYINDEYHAFTGNGLVSGFNGKLYLKWYPGTEDQAVGDDMLAHGGYGANDNLAGISYVLASYMADASDEKNPTWTGGRPRFAFLLKGARIYQARKDSTVPGGSGPHRWNDPATWEWSDNPIDCRYAWVRGLYACDRIDQPGQLLIGRGLSAAEAPPENVAAPANICDELVAKAGGGSERRYRIGAVINALDQFDTVEAKFASACAGVILQPEGAIEIEPGHAKAPVKYITDADMVVGKPIAFSDFRSEADDEWCNTVIPRYVEPSQRWADHGAPIRRNTADLIADGGSRENTLQLPFVTSGTQAQRCGEIARRLGRLLRTATITLGPRFSELEEGDWIVWTSARRTKGLPVMWRIEAYALDEARQITIQLREINSTVYSWTAVDEIAPGATAEAQTPPDGYGVPDVGSWSLAGVSVGADGATQPGLTFSGAVEDLYVSAVRFEYRLFDTGNGPSDNWIDAGIAAPAVTARTLTSVESGQEYEGAVSYTFPQGQPGERLVLGPVTAGSLTVPGTTRGAHRLLSRTVAFPFSSDDTHIYISAFTGTIDTAETISFPGSALSGLDSGQSYGIFWSLSGSSYSAVAAPALSSMADSNLVFFEWWSTSDGGVYPPGETPPPGGGGDGYTPRTPEV</sequence>
<accession>A0ABV7SSQ7</accession>
<proteinExistence type="predicted"/>
<dbReference type="RefSeq" id="WP_261295911.1">
    <property type="nucleotide sequence ID" value="NZ_JANQBK010000023.1"/>
</dbReference>
<dbReference type="Pfam" id="PF13550">
    <property type="entry name" value="Phage-tail_3"/>
    <property type="match status" value="1"/>
</dbReference>
<dbReference type="InterPro" id="IPR032876">
    <property type="entry name" value="J_dom"/>
</dbReference>